<dbReference type="Proteomes" id="UP001152797">
    <property type="component" value="Unassembled WGS sequence"/>
</dbReference>
<proteinExistence type="predicted"/>
<sequence length="141" mass="15793">MCPQSGTLPFGEDLNFKNIDSSTLPKLMDRQETPESSPRSHFSRQCTLDSTLETTEPSPFSRQCTLDSCFAVQVDVLVSVPESASRMAFETYIQRAGLEEDAVVALDEKAIDKMVAFWVKTLSHCWLMDGSSPKYGIDNRF</sequence>
<evidence type="ECO:0000313" key="1">
    <source>
        <dbReference type="EMBL" id="CAI3980438.1"/>
    </source>
</evidence>
<evidence type="ECO:0000313" key="3">
    <source>
        <dbReference type="Proteomes" id="UP001152797"/>
    </source>
</evidence>
<dbReference type="EMBL" id="CAMXCT020000557">
    <property type="protein sequence ID" value="CAL1133813.1"/>
    <property type="molecule type" value="Genomic_DNA"/>
</dbReference>
<dbReference type="AlphaFoldDB" id="A0A9P1BY57"/>
<evidence type="ECO:0000313" key="2">
    <source>
        <dbReference type="EMBL" id="CAL1133813.1"/>
    </source>
</evidence>
<protein>
    <submittedName>
        <fullName evidence="1">Uncharacterized protein</fullName>
    </submittedName>
</protein>
<reference evidence="1" key="1">
    <citation type="submission" date="2022-10" db="EMBL/GenBank/DDBJ databases">
        <authorList>
            <person name="Chen Y."/>
            <person name="Dougan E. K."/>
            <person name="Chan C."/>
            <person name="Rhodes N."/>
            <person name="Thang M."/>
        </authorList>
    </citation>
    <scope>NUCLEOTIDE SEQUENCE</scope>
</reference>
<organism evidence="1">
    <name type="scientific">Cladocopium goreaui</name>
    <dbReference type="NCBI Taxonomy" id="2562237"/>
    <lineage>
        <taxon>Eukaryota</taxon>
        <taxon>Sar</taxon>
        <taxon>Alveolata</taxon>
        <taxon>Dinophyceae</taxon>
        <taxon>Suessiales</taxon>
        <taxon>Symbiodiniaceae</taxon>
        <taxon>Cladocopium</taxon>
    </lineage>
</organism>
<name>A0A9P1BY57_9DINO</name>
<comment type="caution">
    <text evidence="1">The sequence shown here is derived from an EMBL/GenBank/DDBJ whole genome shotgun (WGS) entry which is preliminary data.</text>
</comment>
<keyword evidence="3" id="KW-1185">Reference proteome</keyword>
<accession>A0A9P1BY57</accession>
<gene>
    <name evidence="1" type="ORF">C1SCF055_LOCUS8309</name>
</gene>
<reference evidence="2" key="2">
    <citation type="submission" date="2024-04" db="EMBL/GenBank/DDBJ databases">
        <authorList>
            <person name="Chen Y."/>
            <person name="Shah S."/>
            <person name="Dougan E. K."/>
            <person name="Thang M."/>
            <person name="Chan C."/>
        </authorList>
    </citation>
    <scope>NUCLEOTIDE SEQUENCE [LARGE SCALE GENOMIC DNA]</scope>
</reference>
<dbReference type="EMBL" id="CAMXCT010000557">
    <property type="protein sequence ID" value="CAI3980438.1"/>
    <property type="molecule type" value="Genomic_DNA"/>
</dbReference>
<dbReference type="EMBL" id="CAMXCT030000557">
    <property type="protein sequence ID" value="CAL4767750.1"/>
    <property type="molecule type" value="Genomic_DNA"/>
</dbReference>